<evidence type="ECO:0000313" key="4">
    <source>
        <dbReference type="Proteomes" id="UP001595997"/>
    </source>
</evidence>
<dbReference type="InterPro" id="IPR003148">
    <property type="entry name" value="RCK_N"/>
</dbReference>
<dbReference type="InterPro" id="IPR050721">
    <property type="entry name" value="Trk_Ktr_HKT_K-transport"/>
</dbReference>
<proteinExistence type="predicted"/>
<accession>A0ABV9A1Z1</accession>
<dbReference type="Proteomes" id="UP001595997">
    <property type="component" value="Unassembled WGS sequence"/>
</dbReference>
<dbReference type="InterPro" id="IPR036291">
    <property type="entry name" value="NAD(P)-bd_dom_sf"/>
</dbReference>
<feature type="domain" description="RCK N-terminal" evidence="2">
    <location>
        <begin position="11"/>
        <end position="148"/>
    </location>
</feature>
<protein>
    <submittedName>
        <fullName evidence="3">NAD-binding protein</fullName>
    </submittedName>
</protein>
<evidence type="ECO:0000256" key="1">
    <source>
        <dbReference type="SAM" id="MobiDB-lite"/>
    </source>
</evidence>
<feature type="region of interest" description="Disordered" evidence="1">
    <location>
        <begin position="721"/>
        <end position="774"/>
    </location>
</feature>
<dbReference type="PROSITE" id="PS51201">
    <property type="entry name" value="RCK_N"/>
    <property type="match status" value="2"/>
</dbReference>
<gene>
    <name evidence="3" type="ORF">ACFPA8_07085</name>
</gene>
<feature type="region of interest" description="Disordered" evidence="1">
    <location>
        <begin position="210"/>
        <end position="321"/>
    </location>
</feature>
<evidence type="ECO:0000313" key="3">
    <source>
        <dbReference type="EMBL" id="MFC4493898.1"/>
    </source>
</evidence>
<feature type="domain" description="RCK N-terminal" evidence="2">
    <location>
        <begin position="459"/>
        <end position="577"/>
    </location>
</feature>
<dbReference type="PANTHER" id="PTHR43833:SF11">
    <property type="entry name" value="VOLTAGE-GATED POTASSIUM CHANNEL KCH"/>
    <property type="match status" value="1"/>
</dbReference>
<dbReference type="PANTHER" id="PTHR43833">
    <property type="entry name" value="POTASSIUM CHANNEL PROTEIN 2-RELATED-RELATED"/>
    <property type="match status" value="1"/>
</dbReference>
<reference evidence="4" key="1">
    <citation type="journal article" date="2019" name="Int. J. Syst. Evol. Microbiol.">
        <title>The Global Catalogue of Microorganisms (GCM) 10K type strain sequencing project: providing services to taxonomists for standard genome sequencing and annotation.</title>
        <authorList>
            <consortium name="The Broad Institute Genomics Platform"/>
            <consortium name="The Broad Institute Genome Sequencing Center for Infectious Disease"/>
            <person name="Wu L."/>
            <person name="Ma J."/>
        </authorList>
    </citation>
    <scope>NUCLEOTIDE SEQUENCE [LARGE SCALE GENOMIC DNA]</scope>
    <source>
        <strain evidence="4">CGMCC 4.7357</strain>
    </source>
</reference>
<name>A0ABV9A1Z1_9ACTN</name>
<organism evidence="3 4">
    <name type="scientific">Streptomyces ovatisporus</name>
    <dbReference type="NCBI Taxonomy" id="1128682"/>
    <lineage>
        <taxon>Bacteria</taxon>
        <taxon>Bacillati</taxon>
        <taxon>Actinomycetota</taxon>
        <taxon>Actinomycetes</taxon>
        <taxon>Kitasatosporales</taxon>
        <taxon>Streptomycetaceae</taxon>
        <taxon>Streptomyces</taxon>
    </lineage>
</organism>
<sequence length="774" mass="81650">MDSSLEPGALRGHMVVCGDNALAQRVCKELATVYGQHVTVVLPSLRGGNHGPQIAELVGAGELSVDAVEARVPDDTALISAGIERASALALTSGDDQLNIYIALRARRLNPQVRLVIRMFNQNLGRYLADLLDRAARLRGARASDPVLGGAMADATTTVLSDSDTAAPSIVAAAVVGSDKILYADGLLLRAKERTLRTVDRRNPLCTLALLPSTDDTEDGEGTAEDGGSGSVDEGVDDSAEDTARDPADGTDDGTGDGVGGPTGGAAAGTAEPDGQDAAGERPGDGDAAARGTGPGPRADRGERHRIRTHDGPVLLPDEEDLAGLSPERGAVVLEAITRRGRAGAVRGPRLPRMLALKELFSRRLRYSLLAMTAVVLTLATVSWAMSGETPLHAGYVTLLDVFAINEPNLEKPAGEQILQLLAALAGMMLLPLLLAVVLESYGAFRKAAALPNPPRGLSGHVVLVGLGKVGKHVLERLLELNIPVLCIERDPEARGIALARRRRVPTLIADVTDDGVLEEAKIKRSRALLALTSTDGINLEASLNARQIKAELRVVMRLFDDQFAATVYRTLRDTYPAAQTRSRSVSALAAPAFAGAMMGRQVLGAISVGRRVLVFATVEVRGNPLLEGRTVATAFRAEAWRVVALDTADEDERRQDLSSVSATGANELEWRLHPGYVLQGGDRVVVAATRRGLSRLLAAGPASGIPPVPGTGEHRFRDVLQQFPSSLRQGPPQQPPQARAPEQGSAGSRGTLPGQDGRSPDREEPRGDGPRLP</sequence>
<comment type="caution">
    <text evidence="3">The sequence shown here is derived from an EMBL/GenBank/DDBJ whole genome shotgun (WGS) entry which is preliminary data.</text>
</comment>
<feature type="compositionally biased region" description="Gly residues" evidence="1">
    <location>
        <begin position="256"/>
        <end position="267"/>
    </location>
</feature>
<evidence type="ECO:0000259" key="2">
    <source>
        <dbReference type="PROSITE" id="PS51201"/>
    </source>
</evidence>
<dbReference type="SUPFAM" id="SSF51735">
    <property type="entry name" value="NAD(P)-binding Rossmann-fold domains"/>
    <property type="match status" value="2"/>
</dbReference>
<dbReference type="Gene3D" id="3.40.50.720">
    <property type="entry name" value="NAD(P)-binding Rossmann-like Domain"/>
    <property type="match status" value="2"/>
</dbReference>
<feature type="compositionally biased region" description="Low complexity" evidence="1">
    <location>
        <begin position="729"/>
        <end position="745"/>
    </location>
</feature>
<dbReference type="EMBL" id="JBHSFH010000004">
    <property type="protein sequence ID" value="MFC4493898.1"/>
    <property type="molecule type" value="Genomic_DNA"/>
</dbReference>
<feature type="compositionally biased region" description="Basic and acidic residues" evidence="1">
    <location>
        <begin position="759"/>
        <end position="774"/>
    </location>
</feature>
<dbReference type="RefSeq" id="WP_386443911.1">
    <property type="nucleotide sequence ID" value="NZ_JBHSFH010000004.1"/>
</dbReference>
<feature type="compositionally biased region" description="Acidic residues" evidence="1">
    <location>
        <begin position="215"/>
        <end position="224"/>
    </location>
</feature>
<keyword evidence="4" id="KW-1185">Reference proteome</keyword>
<dbReference type="Pfam" id="PF02254">
    <property type="entry name" value="TrkA_N"/>
    <property type="match status" value="2"/>
</dbReference>